<dbReference type="Pfam" id="PF08822">
    <property type="entry name" value="DUF1804"/>
    <property type="match status" value="1"/>
</dbReference>
<accession>A0A5E5ATU2</accession>
<proteinExistence type="predicted"/>
<evidence type="ECO:0000313" key="2">
    <source>
        <dbReference type="Proteomes" id="UP000383122"/>
    </source>
</evidence>
<organism evidence="1 2">
    <name type="scientific">Pandoraea anapnoica</name>
    <dbReference type="NCBI Taxonomy" id="2508301"/>
    <lineage>
        <taxon>Bacteria</taxon>
        <taxon>Pseudomonadati</taxon>
        <taxon>Pseudomonadota</taxon>
        <taxon>Betaproteobacteria</taxon>
        <taxon>Burkholderiales</taxon>
        <taxon>Burkholderiaceae</taxon>
        <taxon>Pandoraea</taxon>
    </lineage>
</organism>
<gene>
    <name evidence="1" type="ORF">PAN31117_05428</name>
</gene>
<name>A0A5E5ATU2_9BURK</name>
<dbReference type="GO" id="GO:0003677">
    <property type="term" value="F:DNA binding"/>
    <property type="evidence" value="ECO:0007669"/>
    <property type="project" value="UniProtKB-KW"/>
</dbReference>
<dbReference type="OrthoDB" id="5676847at2"/>
<dbReference type="AlphaFoldDB" id="A0A5E5ATU2"/>
<evidence type="ECO:0000313" key="1">
    <source>
        <dbReference type="EMBL" id="VVE76638.1"/>
    </source>
</evidence>
<sequence>MAYPKSVRDKVRRRYVFDRMPLEQAAAAANVSYATACRWKQDAQDGGDDWDKALAAQLFSGGAIEDITRQMLVGLITQYQATMVLVEESPDIPPAKKVQLLASLADAYNKTIGASKRVLTETNELAVAMGVMRLLADFVKQQYPQYLQAFSDVLMPFGDALTKTYGSNGKTK</sequence>
<reference evidence="1 2" key="1">
    <citation type="submission" date="2019-08" db="EMBL/GenBank/DDBJ databases">
        <authorList>
            <person name="Peeters C."/>
        </authorList>
    </citation>
    <scope>NUCLEOTIDE SEQUENCE [LARGE SCALE GENOMIC DNA]</scope>
    <source>
        <strain evidence="1 2">LMG 31117</strain>
    </source>
</reference>
<keyword evidence="1" id="KW-0238">DNA-binding</keyword>
<keyword evidence="2" id="KW-1185">Reference proteome</keyword>
<dbReference type="InterPro" id="IPR014926">
    <property type="entry name" value="Phage_D3112_Orf24"/>
</dbReference>
<dbReference type="RefSeq" id="WP_150740881.1">
    <property type="nucleotide sequence ID" value="NZ_CABPSP010000042.1"/>
</dbReference>
<dbReference type="Proteomes" id="UP000383122">
    <property type="component" value="Unassembled WGS sequence"/>
</dbReference>
<protein>
    <submittedName>
        <fullName evidence="1">DNA-binding protein</fullName>
    </submittedName>
</protein>
<dbReference type="EMBL" id="CABPSP010000042">
    <property type="protein sequence ID" value="VVE76638.1"/>
    <property type="molecule type" value="Genomic_DNA"/>
</dbReference>